<evidence type="ECO:0000313" key="2">
    <source>
        <dbReference type="Proteomes" id="UP001163115"/>
    </source>
</evidence>
<accession>A0ABY7A769</accession>
<dbReference type="RefSeq" id="WP_268114240.1">
    <property type="nucleotide sequence ID" value="NZ_CP113524.1"/>
</dbReference>
<dbReference type="EMBL" id="CP113524">
    <property type="protein sequence ID" value="WAJ22337.1"/>
    <property type="molecule type" value="Genomic_DNA"/>
</dbReference>
<sequence>MFWKKLFKQNDIQIDILKEWQAHDNFYADGVLVRVQNGKGILREVYSSYEGNQIWSLAMQDRPLIQFQGDEYFCPTCEKIVRSGYGMDQSFHLEMPDINKSKQEVLLIDAVRNLFPLLGLLKSGYYAILDTCLHPTDGNGHLFWESPYQGVSKGACMYYYGDGEWGNLRPYFTIASEPIHKCNKERINYYRENPGCRGIAYYMEGYLTTLLDGHHKALAAAIDGKDVNALVIMQGTLWYRSLHNGQNENFTIGCRMGDMNFTSVDLQMTKREKQELSAKFNGGCREITEANQLQQELMLVHSDESFPVDIKGLADAYPMVEEQAEIDRVGEINDQRIDDIKNGIIFCDESDICHLMSALSGLKLPRGIEMGRFFMSHNHNGYVYEHILRCIMRYPRTEELEQYFIDEMVRLEDYHSNIKRLVLEYL</sequence>
<reference evidence="1" key="1">
    <citation type="submission" date="2022-11" db="EMBL/GenBank/DDBJ databases">
        <title>Lacrimispora xylanolytica sy1, complete genome.</title>
        <authorList>
            <person name="Choi S."/>
        </authorList>
    </citation>
    <scope>NUCLEOTIDE SEQUENCE</scope>
    <source>
        <strain evidence="1">Sy1</strain>
    </source>
</reference>
<organism evidence="1 2">
    <name type="scientific">Lacrimispora xylanolytica</name>
    <dbReference type="NCBI Taxonomy" id="29375"/>
    <lineage>
        <taxon>Bacteria</taxon>
        <taxon>Bacillati</taxon>
        <taxon>Bacillota</taxon>
        <taxon>Clostridia</taxon>
        <taxon>Lachnospirales</taxon>
        <taxon>Lachnospiraceae</taxon>
        <taxon>Lacrimispora</taxon>
    </lineage>
</organism>
<name>A0ABY7A769_9FIRM</name>
<dbReference type="Proteomes" id="UP001163115">
    <property type="component" value="Chromosome"/>
</dbReference>
<proteinExistence type="predicted"/>
<protein>
    <submittedName>
        <fullName evidence="1">Uncharacterized protein</fullName>
    </submittedName>
</protein>
<evidence type="ECO:0000313" key="1">
    <source>
        <dbReference type="EMBL" id="WAJ22337.1"/>
    </source>
</evidence>
<gene>
    <name evidence="1" type="ORF">OW255_12200</name>
</gene>
<keyword evidence="2" id="KW-1185">Reference proteome</keyword>